<protein>
    <submittedName>
        <fullName evidence="2">Uncharacterized protein</fullName>
    </submittedName>
</protein>
<dbReference type="EMBL" id="PVTD01000002">
    <property type="protein sequence ID" value="PRY25180.1"/>
    <property type="molecule type" value="Genomic_DNA"/>
</dbReference>
<comment type="caution">
    <text evidence="2">The sequence shown here is derived from an EMBL/GenBank/DDBJ whole genome shotgun (WGS) entry which is preliminary data.</text>
</comment>
<dbReference type="RefSeq" id="WP_106204106.1">
    <property type="nucleotide sequence ID" value="NZ_PVTD01000002.1"/>
</dbReference>
<accession>A0A2T0RVK6</accession>
<dbReference type="Proteomes" id="UP000239480">
    <property type="component" value="Unassembled WGS sequence"/>
</dbReference>
<organism evidence="2 3">
    <name type="scientific">Aliiruegeria haliotis</name>
    <dbReference type="NCBI Taxonomy" id="1280846"/>
    <lineage>
        <taxon>Bacteria</taxon>
        <taxon>Pseudomonadati</taxon>
        <taxon>Pseudomonadota</taxon>
        <taxon>Alphaproteobacteria</taxon>
        <taxon>Rhodobacterales</taxon>
        <taxon>Roseobacteraceae</taxon>
        <taxon>Aliiruegeria</taxon>
    </lineage>
</organism>
<evidence type="ECO:0000256" key="1">
    <source>
        <dbReference type="SAM" id="MobiDB-lite"/>
    </source>
</evidence>
<evidence type="ECO:0000313" key="2">
    <source>
        <dbReference type="EMBL" id="PRY25180.1"/>
    </source>
</evidence>
<gene>
    <name evidence="2" type="ORF">CLV78_102357</name>
</gene>
<dbReference type="AlphaFoldDB" id="A0A2T0RVK6"/>
<feature type="region of interest" description="Disordered" evidence="1">
    <location>
        <begin position="38"/>
        <end position="74"/>
    </location>
</feature>
<sequence>MAQYSDHRGGGLIRETGRHSASVRQLVSGKLRQAKGKLLPGLAESGRDLPFRNATTSRTRSAVDPALEAVTPLH</sequence>
<reference evidence="2 3" key="1">
    <citation type="submission" date="2018-03" db="EMBL/GenBank/DDBJ databases">
        <title>Genomic Encyclopedia of Archaeal and Bacterial Type Strains, Phase II (KMG-II): from individual species to whole genera.</title>
        <authorList>
            <person name="Goeker M."/>
        </authorList>
    </citation>
    <scope>NUCLEOTIDE SEQUENCE [LARGE SCALE GENOMIC DNA]</scope>
    <source>
        <strain evidence="2 3">DSM 29328</strain>
    </source>
</reference>
<feature type="region of interest" description="Disordered" evidence="1">
    <location>
        <begin position="1"/>
        <end position="21"/>
    </location>
</feature>
<name>A0A2T0RVK6_9RHOB</name>
<evidence type="ECO:0000313" key="3">
    <source>
        <dbReference type="Proteomes" id="UP000239480"/>
    </source>
</evidence>
<proteinExistence type="predicted"/>
<keyword evidence="3" id="KW-1185">Reference proteome</keyword>